<dbReference type="AlphaFoldDB" id="A0A7Y9KGB9"/>
<accession>A0A7Y9KGB9</accession>
<reference evidence="2 3" key="1">
    <citation type="submission" date="2020-07" db="EMBL/GenBank/DDBJ databases">
        <title>Sequencing the genomes of 1000 actinobacteria strains.</title>
        <authorList>
            <person name="Klenk H.-P."/>
        </authorList>
    </citation>
    <scope>NUCLEOTIDE SEQUENCE [LARGE SCALE GENOMIC DNA]</scope>
    <source>
        <strain evidence="2 3">DSM 43461</strain>
    </source>
</reference>
<keyword evidence="3" id="KW-1185">Reference proteome</keyword>
<evidence type="ECO:0000313" key="3">
    <source>
        <dbReference type="Proteomes" id="UP000591272"/>
    </source>
</evidence>
<evidence type="ECO:0000256" key="1">
    <source>
        <dbReference type="SAM" id="MobiDB-lite"/>
    </source>
</evidence>
<name>A0A7Y9KGB9_9ACTN</name>
<gene>
    <name evidence="2" type="ORF">BJ999_005139</name>
</gene>
<protein>
    <submittedName>
        <fullName evidence="2">Uncharacterized protein</fullName>
    </submittedName>
</protein>
<proteinExistence type="predicted"/>
<dbReference type="Proteomes" id="UP000591272">
    <property type="component" value="Unassembled WGS sequence"/>
</dbReference>
<sequence>MTSEEGRLAQGVELGEEGDQFVSGDGELLGGA</sequence>
<dbReference type="EMBL" id="JACCBT010000001">
    <property type="protein sequence ID" value="NYE14843.1"/>
    <property type="molecule type" value="Genomic_DNA"/>
</dbReference>
<comment type="caution">
    <text evidence="2">The sequence shown here is derived from an EMBL/GenBank/DDBJ whole genome shotgun (WGS) entry which is preliminary data.</text>
</comment>
<feature type="region of interest" description="Disordered" evidence="1">
    <location>
        <begin position="1"/>
        <end position="32"/>
    </location>
</feature>
<organism evidence="2 3">
    <name type="scientific">Actinomadura citrea</name>
    <dbReference type="NCBI Taxonomy" id="46158"/>
    <lineage>
        <taxon>Bacteria</taxon>
        <taxon>Bacillati</taxon>
        <taxon>Actinomycetota</taxon>
        <taxon>Actinomycetes</taxon>
        <taxon>Streptosporangiales</taxon>
        <taxon>Thermomonosporaceae</taxon>
        <taxon>Actinomadura</taxon>
    </lineage>
</organism>
<evidence type="ECO:0000313" key="2">
    <source>
        <dbReference type="EMBL" id="NYE14843.1"/>
    </source>
</evidence>